<dbReference type="GO" id="GO:0016787">
    <property type="term" value="F:hydrolase activity"/>
    <property type="evidence" value="ECO:0007669"/>
    <property type="project" value="UniProtKB-KW"/>
</dbReference>
<dbReference type="Pfam" id="PF03730">
    <property type="entry name" value="Ku_C"/>
    <property type="match status" value="1"/>
</dbReference>
<evidence type="ECO:0000256" key="5">
    <source>
        <dbReference type="ARBA" id="ARBA00021796"/>
    </source>
</evidence>
<evidence type="ECO:0000313" key="24">
    <source>
        <dbReference type="Proteomes" id="UP000226431"/>
    </source>
</evidence>
<dbReference type="SMART" id="SM00513">
    <property type="entry name" value="SAP"/>
    <property type="match status" value="1"/>
</dbReference>
<evidence type="ECO:0000256" key="1">
    <source>
        <dbReference type="ARBA" id="ARBA00004123"/>
    </source>
</evidence>
<dbReference type="SUPFAM" id="SSF100939">
    <property type="entry name" value="SPOC domain-like"/>
    <property type="match status" value="1"/>
</dbReference>
<dbReference type="InterPro" id="IPR036864">
    <property type="entry name" value="Zn2-C6_fun-type_DNA-bd_sf"/>
</dbReference>
<dbReference type="SUPFAM" id="SSF68906">
    <property type="entry name" value="SAP domain"/>
    <property type="match status" value="1"/>
</dbReference>
<comment type="similarity">
    <text evidence="3">Belongs to the ku70 family.</text>
</comment>
<evidence type="ECO:0000256" key="4">
    <source>
        <dbReference type="ARBA" id="ARBA00012551"/>
    </source>
</evidence>
<dbReference type="OrthoDB" id="3249161at2759"/>
<dbReference type="InterPro" id="IPR006165">
    <property type="entry name" value="Ku70"/>
</dbReference>
<evidence type="ECO:0000256" key="9">
    <source>
        <dbReference type="ARBA" id="ARBA00022801"/>
    </source>
</evidence>
<feature type="compositionally biased region" description="Polar residues" evidence="20">
    <location>
        <begin position="1349"/>
        <end position="1373"/>
    </location>
</feature>
<dbReference type="CDD" id="cd00067">
    <property type="entry name" value="GAL4"/>
    <property type="match status" value="1"/>
</dbReference>
<feature type="compositionally biased region" description="Low complexity" evidence="20">
    <location>
        <begin position="1088"/>
        <end position="1109"/>
    </location>
</feature>
<evidence type="ECO:0000256" key="13">
    <source>
        <dbReference type="ARBA" id="ARBA00023125"/>
    </source>
</evidence>
<protein>
    <recommendedName>
        <fullName evidence="5">ATP-dependent DNA helicase II subunit 1</fullName>
        <ecNumber evidence="4">3.6.4.12</ecNumber>
    </recommendedName>
    <alternativeName>
        <fullName evidence="18">ATP-dependent DNA helicase II subunit Ku70</fullName>
    </alternativeName>
</protein>
<feature type="region of interest" description="Disordered" evidence="20">
    <location>
        <begin position="913"/>
        <end position="967"/>
    </location>
</feature>
<keyword evidence="13" id="KW-0238">DNA-binding</keyword>
<comment type="caution">
    <text evidence="23">The sequence shown here is derived from an EMBL/GenBank/DDBJ whole genome shotgun (WGS) entry which is preliminary data.</text>
</comment>
<dbReference type="STRING" id="2004952.A0A2C5YSI4"/>
<dbReference type="Gene3D" id="2.40.290.10">
    <property type="match status" value="1"/>
</dbReference>
<keyword evidence="7" id="KW-0547">Nucleotide-binding</keyword>
<feature type="region of interest" description="Disordered" evidence="20">
    <location>
        <begin position="1172"/>
        <end position="1529"/>
    </location>
</feature>
<sequence length="1529" mass="167913">MTDANQDWRMEENDEAEQEIDETSYKAQKDALLIAIEVSESMLKPPPPSDDRKADRDSPLQAALKCAHHLMEQRIISNPRDMIGILLFGTRESKFRYADDASGGLGYTNCYVFTDLDVPAAEDVKAVRDLIDGGEEEEKNILKPTSEAMSMANVLFCANQIFTIKAANFGSRRLFIITDNDDPHSADRAAVSSAAVRAKDLYDLGVSIDLFPIARDDSKFDLTKFYDDIVYGDGLTLLNSLLTNINSKQTPKRALFSNLPFEIAPGLRISVKGFNIMHRQTPARTCYVWLDGERPQIATGETTRVAEDSTRTVKKNEVKKAYKFGGEFVYFTPEEQKTLRDFGPPIIRILGFKPRASIPFWASVKKSTFIYPSEEDYVGSTRVFSALWQKLLQDDLVAMAWCIVRANAQPILAAVRPSREPDVEGSPTPFLPAGLWLYPLPFADDVREAKRTAEVCQGSDELKSRMRVIVQQLQLPKAMYNPAKYPNPALQWHFKILKALALDEEVPEKAEDATEPRYKAIGKRVGGYLDEWSHRLDQETGVVSNSRRAKREAEDQESGRPAKKNRGSPEKASGSNMTTQQLQMAIESGGITKMTVAQLRDVAAARGLSTAGRKMEIVERLEQWLEEDATATNRPAYCIDVFYLLRRCAFPSPPKAVDYSERVIGRRFAPDSPSACALVTAAAMADFLASFNLSGDDGARPPSACASIDELQLRLQDLLAHKSTATRAEHVAANLEIGANAMLNVGLTAAENGVLEGLNNLDPSLGGLDSSSLETDGEQMMRSVRAIDTLKNQPTDDPVLQRAVANLIVSTVSNTEGSSWAMNDMSLGDRGWNFVYLCMDSSRQWDLVSKEQAKSIIGEYTLREPDPTLMSRPAYDCRGCVRVSFPRDSRSILIKYDHTPFHRTVAEVAEFYKPPPRQMVAPKAKTPKKTGSGRKKRDSTKANGETSTPRKRKKTASQPQDADATAMTNEQQPLAELGQNSQPFIETAEGGFVDGLAPDATVTEGQGHPQAPASQAIPLNLSPEEAARRRDVATKLLSDAGVDPDTLSTEQFNIFANQSPELQKESLNMLVKYGAERLRIVHPSNRDSSASVPPSAAAPTAQAATISAPLTEPVGDTGAGTLTPATKTGSGKKLRTPGKSRKACNQCKGRKVKCPKERPTCAECQTQGMTCVYAPTKPRPKKPKSDEFAPPEYNVDDESQMQPADATQMTLETEGDSTMLEARDEGSQGGGDAVPEEDLDEDGPGEEELQEAEDEEDEEEAKGASSPEETQQDETSFSAYPQVPVSDMLAPSVDVAPQQQQQQQQQQATSTPYFRSASGLALPQPEPQLMPAAEEDMMMAPQYQPPPTTHQSQTSDEAMQQLLESPTQPSNKPVVSRRSLPTAPARHEAVDGWSGVANSNIPRHSESHTSSTQMQDAMALSQAALEHQRQTHSMPTAMQPSHRSTLSHPANDSRMKSRLGQRPPTMHDGYPSSSSMGNSRYRSTSGLQPSYNSFGGYADDQGENKIGYEPYTFQRNSQTEQPRPTISPA</sequence>
<reference evidence="23 24" key="1">
    <citation type="submission" date="2017-06" db="EMBL/GenBank/DDBJ databases">
        <title>Ant-infecting Ophiocordyceps genomes reveal a high diversity of potential behavioral manipulation genes and a possible major role for enterotoxins.</title>
        <authorList>
            <person name="De Bekker C."/>
            <person name="Evans H.C."/>
            <person name="Brachmann A."/>
            <person name="Hughes D.P."/>
        </authorList>
    </citation>
    <scope>NUCLEOTIDE SEQUENCE [LARGE SCALE GENOMIC DNA]</scope>
    <source>
        <strain evidence="23 24">Map16</strain>
    </source>
</reference>
<evidence type="ECO:0000256" key="2">
    <source>
        <dbReference type="ARBA" id="ARBA00004574"/>
    </source>
</evidence>
<feature type="compositionally biased region" description="Polar residues" evidence="20">
    <location>
        <begin position="1431"/>
        <end position="1450"/>
    </location>
</feature>
<feature type="compositionally biased region" description="Polar residues" evidence="20">
    <location>
        <begin position="1396"/>
        <end position="1415"/>
    </location>
</feature>
<dbReference type="InterPro" id="IPR036361">
    <property type="entry name" value="SAP_dom_sf"/>
</dbReference>
<dbReference type="PANTHER" id="PTHR12604">
    <property type="entry name" value="KU AUTOANTIGEN DNA HELICASE"/>
    <property type="match status" value="1"/>
</dbReference>
<keyword evidence="16" id="KW-0539">Nucleus</keyword>
<feature type="compositionally biased region" description="Acidic residues" evidence="20">
    <location>
        <begin position="12"/>
        <end position="22"/>
    </location>
</feature>
<dbReference type="Proteomes" id="UP000226431">
    <property type="component" value="Unassembled WGS sequence"/>
</dbReference>
<dbReference type="PROSITE" id="PS50048">
    <property type="entry name" value="ZN2_CY6_FUNGAL_2"/>
    <property type="match status" value="1"/>
</dbReference>
<dbReference type="InterPro" id="IPR001138">
    <property type="entry name" value="Zn2Cys6_DnaBD"/>
</dbReference>
<dbReference type="InterPro" id="IPR006164">
    <property type="entry name" value="DNA_bd_Ku70/Ku80"/>
</dbReference>
<dbReference type="InterPro" id="IPR047087">
    <property type="entry name" value="KU70_core_dom"/>
</dbReference>
<dbReference type="Gene3D" id="4.10.240.10">
    <property type="entry name" value="Zn(2)-C6 fungal-type DNA-binding domain"/>
    <property type="match status" value="1"/>
</dbReference>
<comment type="subcellular location">
    <subcellularLocation>
        <location evidence="2">Chromosome</location>
        <location evidence="2">Telomere</location>
    </subcellularLocation>
    <subcellularLocation>
        <location evidence="1">Nucleus</location>
    </subcellularLocation>
</comment>
<evidence type="ECO:0000256" key="15">
    <source>
        <dbReference type="ARBA" id="ARBA00023204"/>
    </source>
</evidence>
<keyword evidence="15" id="KW-0234">DNA repair</keyword>
<evidence type="ECO:0000256" key="16">
    <source>
        <dbReference type="ARBA" id="ARBA00023242"/>
    </source>
</evidence>
<feature type="compositionally biased region" description="Low complexity" evidence="20">
    <location>
        <begin position="1472"/>
        <end position="1485"/>
    </location>
</feature>
<dbReference type="SMART" id="SM00066">
    <property type="entry name" value="GAL4"/>
    <property type="match status" value="1"/>
</dbReference>
<keyword evidence="11" id="KW-0067">ATP-binding</keyword>
<dbReference type="InterPro" id="IPR027388">
    <property type="entry name" value="Ku70_bridge/pillars_dom_sf"/>
</dbReference>
<dbReference type="PRINTS" id="PR00755">
    <property type="entry name" value="AFLATOXINBRP"/>
</dbReference>
<dbReference type="InterPro" id="IPR003034">
    <property type="entry name" value="SAP_dom"/>
</dbReference>
<feature type="region of interest" description="Disordered" evidence="20">
    <location>
        <begin position="1"/>
        <end position="23"/>
    </location>
</feature>
<dbReference type="GO" id="GO:0005524">
    <property type="term" value="F:ATP binding"/>
    <property type="evidence" value="ECO:0007669"/>
    <property type="project" value="UniProtKB-KW"/>
</dbReference>
<dbReference type="GO" id="GO:0003678">
    <property type="term" value="F:DNA helicase activity"/>
    <property type="evidence" value="ECO:0007669"/>
    <property type="project" value="UniProtKB-EC"/>
</dbReference>
<keyword evidence="6" id="KW-0158">Chromosome</keyword>
<dbReference type="CDD" id="cd01458">
    <property type="entry name" value="vWA_ku"/>
    <property type="match status" value="1"/>
</dbReference>
<dbReference type="GO" id="GO:0006310">
    <property type="term" value="P:DNA recombination"/>
    <property type="evidence" value="ECO:0007669"/>
    <property type="project" value="UniProtKB-KW"/>
</dbReference>
<evidence type="ECO:0000256" key="14">
    <source>
        <dbReference type="ARBA" id="ARBA00023172"/>
    </source>
</evidence>
<feature type="compositionally biased region" description="Basic and acidic residues" evidence="20">
    <location>
        <begin position="1"/>
        <end position="11"/>
    </location>
</feature>
<keyword evidence="10" id="KW-0347">Helicase</keyword>
<dbReference type="EC" id="3.6.4.12" evidence="4"/>
<feature type="compositionally biased region" description="Basic and acidic residues" evidence="20">
    <location>
        <begin position="551"/>
        <end position="560"/>
    </location>
</feature>
<dbReference type="SMART" id="SM00559">
    <property type="entry name" value="Ku78"/>
    <property type="match status" value="1"/>
</dbReference>
<name>A0A2C5YSI4_9HYPO</name>
<feature type="domain" description="Zn(2)-C6 fungal-type" evidence="21">
    <location>
        <begin position="1143"/>
        <end position="1173"/>
    </location>
</feature>
<dbReference type="Pfam" id="PF03731">
    <property type="entry name" value="Ku_N"/>
    <property type="match status" value="1"/>
</dbReference>
<evidence type="ECO:0000256" key="10">
    <source>
        <dbReference type="ARBA" id="ARBA00022806"/>
    </source>
</evidence>
<organism evidence="23 24">
    <name type="scientific">Ophiocordyceps camponoti-rufipedis</name>
    <dbReference type="NCBI Taxonomy" id="2004952"/>
    <lineage>
        <taxon>Eukaryota</taxon>
        <taxon>Fungi</taxon>
        <taxon>Dikarya</taxon>
        <taxon>Ascomycota</taxon>
        <taxon>Pezizomycotina</taxon>
        <taxon>Sordariomycetes</taxon>
        <taxon>Hypocreomycetidae</taxon>
        <taxon>Hypocreales</taxon>
        <taxon>Ophiocordycipitaceae</taxon>
        <taxon>Ophiocordyceps</taxon>
    </lineage>
</organism>
<dbReference type="Gene3D" id="3.40.50.410">
    <property type="entry name" value="von Willebrand factor, type A domain"/>
    <property type="match status" value="1"/>
</dbReference>
<feature type="compositionally biased region" description="Polar residues" evidence="20">
    <location>
        <begin position="1200"/>
        <end position="1211"/>
    </location>
</feature>
<dbReference type="GO" id="GO:0000981">
    <property type="term" value="F:DNA-binding transcription factor activity, RNA polymerase II-specific"/>
    <property type="evidence" value="ECO:0007669"/>
    <property type="project" value="InterPro"/>
</dbReference>
<feature type="compositionally biased region" description="Low complexity" evidence="20">
    <location>
        <begin position="1298"/>
        <end position="1307"/>
    </location>
</feature>
<feature type="region of interest" description="Disordered" evidence="20">
    <location>
        <begin position="994"/>
        <end position="1019"/>
    </location>
</feature>
<feature type="compositionally biased region" description="Polar residues" evidence="20">
    <location>
        <begin position="1513"/>
        <end position="1529"/>
    </location>
</feature>
<accession>A0A2C5YSI4</accession>
<keyword evidence="12" id="KW-0779">Telomere</keyword>
<evidence type="ECO:0000256" key="3">
    <source>
        <dbReference type="ARBA" id="ARBA00005240"/>
    </source>
</evidence>
<dbReference type="InterPro" id="IPR005160">
    <property type="entry name" value="Ku_C"/>
</dbReference>
<dbReference type="GO" id="GO:0043564">
    <property type="term" value="C:Ku70:Ku80 complex"/>
    <property type="evidence" value="ECO:0007669"/>
    <property type="project" value="InterPro"/>
</dbReference>
<dbReference type="GO" id="GO:0000723">
    <property type="term" value="P:telomere maintenance"/>
    <property type="evidence" value="ECO:0007669"/>
    <property type="project" value="InterPro"/>
</dbReference>
<dbReference type="Pfam" id="PF00172">
    <property type="entry name" value="Zn_clus"/>
    <property type="match status" value="1"/>
</dbReference>
<gene>
    <name evidence="23" type="ORF">CDD80_6113</name>
</gene>
<dbReference type="InterPro" id="IPR036465">
    <property type="entry name" value="vWFA_dom_sf"/>
</dbReference>
<feature type="region of interest" description="Disordered" evidence="20">
    <location>
        <begin position="539"/>
        <end position="578"/>
    </location>
</feature>
<proteinExistence type="inferred from homology"/>
<dbReference type="EMBL" id="NJES01000645">
    <property type="protein sequence ID" value="PHH70292.1"/>
    <property type="molecule type" value="Genomic_DNA"/>
</dbReference>
<dbReference type="CDD" id="cd00788">
    <property type="entry name" value="KU70"/>
    <property type="match status" value="1"/>
</dbReference>
<dbReference type="FunFam" id="3.40.50.410:FF:000071">
    <property type="entry name" value="ATP-dependent DNA helicase II subunit 1"/>
    <property type="match status" value="1"/>
</dbReference>
<dbReference type="InterPro" id="IPR005161">
    <property type="entry name" value="Ku_N"/>
</dbReference>
<dbReference type="SUPFAM" id="SSF57701">
    <property type="entry name" value="Zn2/Cys6 DNA-binding domain"/>
    <property type="match status" value="1"/>
</dbReference>
<dbReference type="InterPro" id="IPR016194">
    <property type="entry name" value="SPOC-like_C_dom_sf"/>
</dbReference>
<dbReference type="GO" id="GO:0003684">
    <property type="term" value="F:damaged DNA binding"/>
    <property type="evidence" value="ECO:0007669"/>
    <property type="project" value="InterPro"/>
</dbReference>
<evidence type="ECO:0000256" key="19">
    <source>
        <dbReference type="ARBA" id="ARBA00047995"/>
    </source>
</evidence>
<evidence type="ECO:0000256" key="12">
    <source>
        <dbReference type="ARBA" id="ARBA00022895"/>
    </source>
</evidence>
<dbReference type="GO" id="GO:0042162">
    <property type="term" value="F:telomeric DNA binding"/>
    <property type="evidence" value="ECO:0007669"/>
    <property type="project" value="InterPro"/>
</dbReference>
<dbReference type="GO" id="GO:0000781">
    <property type="term" value="C:chromosome, telomeric region"/>
    <property type="evidence" value="ECO:0007669"/>
    <property type="project" value="UniProtKB-SubCell"/>
</dbReference>
<feature type="compositionally biased region" description="Basic residues" evidence="20">
    <location>
        <begin position="1130"/>
        <end position="1142"/>
    </location>
</feature>
<feature type="region of interest" description="Disordered" evidence="20">
    <location>
        <begin position="1084"/>
        <end position="1142"/>
    </location>
</feature>
<evidence type="ECO:0000256" key="6">
    <source>
        <dbReference type="ARBA" id="ARBA00022454"/>
    </source>
</evidence>
<dbReference type="SUPFAM" id="SSF53300">
    <property type="entry name" value="vWA-like"/>
    <property type="match status" value="1"/>
</dbReference>
<evidence type="ECO:0000259" key="21">
    <source>
        <dbReference type="PROSITE" id="PS50048"/>
    </source>
</evidence>
<dbReference type="GO" id="GO:0003690">
    <property type="term" value="F:double-stranded DNA binding"/>
    <property type="evidence" value="ECO:0007669"/>
    <property type="project" value="TreeGrafter"/>
</dbReference>
<feature type="domain" description="SAP" evidence="22">
    <location>
        <begin position="591"/>
        <end position="625"/>
    </location>
</feature>
<keyword evidence="24" id="KW-1185">Reference proteome</keyword>
<evidence type="ECO:0000313" key="23">
    <source>
        <dbReference type="EMBL" id="PHH70292.1"/>
    </source>
</evidence>
<dbReference type="Gene3D" id="1.10.720.30">
    <property type="entry name" value="SAP domain"/>
    <property type="match status" value="1"/>
</dbReference>
<dbReference type="Pfam" id="PF02735">
    <property type="entry name" value="Ku"/>
    <property type="match status" value="1"/>
</dbReference>
<evidence type="ECO:0000259" key="22">
    <source>
        <dbReference type="PROSITE" id="PS50800"/>
    </source>
</evidence>
<dbReference type="NCBIfam" id="TIGR00578">
    <property type="entry name" value="ku70"/>
    <property type="match status" value="1"/>
</dbReference>
<dbReference type="FunFam" id="4.10.970.10:FF:000003">
    <property type="entry name" value="ATP-dependent DNA helicase II subunit 1"/>
    <property type="match status" value="1"/>
</dbReference>
<feature type="compositionally biased region" description="Polar residues" evidence="20">
    <location>
        <begin position="1267"/>
        <end position="1279"/>
    </location>
</feature>
<keyword evidence="8" id="KW-0227">DNA damage</keyword>
<evidence type="ECO:0000256" key="7">
    <source>
        <dbReference type="ARBA" id="ARBA00022741"/>
    </source>
</evidence>
<feature type="compositionally biased region" description="Basic and acidic residues" evidence="20">
    <location>
        <begin position="49"/>
        <end position="58"/>
    </location>
</feature>
<feature type="compositionally biased region" description="Basic residues" evidence="20">
    <location>
        <begin position="925"/>
        <end position="938"/>
    </location>
</feature>
<evidence type="ECO:0000256" key="8">
    <source>
        <dbReference type="ARBA" id="ARBA00022763"/>
    </source>
</evidence>
<dbReference type="PANTHER" id="PTHR12604:SF2">
    <property type="entry name" value="X-RAY REPAIR CROSS-COMPLEMENTING PROTEIN 6"/>
    <property type="match status" value="1"/>
</dbReference>
<evidence type="ECO:0000256" key="17">
    <source>
        <dbReference type="ARBA" id="ARBA00024890"/>
    </source>
</evidence>
<feature type="region of interest" description="Disordered" evidence="20">
    <location>
        <begin position="38"/>
        <end position="58"/>
    </location>
</feature>
<dbReference type="Gene3D" id="1.10.1600.10">
    <property type="match status" value="1"/>
</dbReference>
<evidence type="ECO:0000256" key="20">
    <source>
        <dbReference type="SAM" id="MobiDB-lite"/>
    </source>
</evidence>
<dbReference type="Gene3D" id="4.10.970.10">
    <property type="entry name" value="Ku70, bridge and pillars"/>
    <property type="match status" value="1"/>
</dbReference>
<evidence type="ECO:0000256" key="18">
    <source>
        <dbReference type="ARBA" id="ARBA00031811"/>
    </source>
</evidence>
<feature type="compositionally biased region" description="Acidic residues" evidence="20">
    <location>
        <begin position="1234"/>
        <end position="1260"/>
    </location>
</feature>
<dbReference type="PROSITE" id="PS50800">
    <property type="entry name" value="SAP"/>
    <property type="match status" value="1"/>
</dbReference>
<keyword evidence="14" id="KW-0233">DNA recombination</keyword>
<evidence type="ECO:0000256" key="11">
    <source>
        <dbReference type="ARBA" id="ARBA00022840"/>
    </source>
</evidence>
<dbReference type="GO" id="GO:0008270">
    <property type="term" value="F:zinc ion binding"/>
    <property type="evidence" value="ECO:0007669"/>
    <property type="project" value="InterPro"/>
</dbReference>
<dbReference type="Pfam" id="PF02037">
    <property type="entry name" value="SAP"/>
    <property type="match status" value="1"/>
</dbReference>
<dbReference type="GO" id="GO:0006303">
    <property type="term" value="P:double-strand break repair via nonhomologous end joining"/>
    <property type="evidence" value="ECO:0007669"/>
    <property type="project" value="InterPro"/>
</dbReference>
<dbReference type="PROSITE" id="PS00463">
    <property type="entry name" value="ZN2_CY6_FUNGAL_1"/>
    <property type="match status" value="1"/>
</dbReference>
<comment type="function">
    <text evidence="17">Single-stranded DNA-dependent ATP-dependent helicase. Involved in non-homologous end joining (NHEJ) DNA double strand break repair. DNA-binding is sequence-independent but has a high affinity to nicks in double-stranded DNA and to the ends of duplex DNA. Binds to naturally occurring chromosomal ends, and therefore provides chromosomal end protection. Required also for telomere recombination to repair telomeric ends in the absence of telomerase. KU70, of the KU70/KU80 heterodimer, binds to the stem loop of TLC1, the RNA component of telomerase. Involved in telomere maintenance. Interacts with telomeric repeats and subtelomeric sequences thereby controlling telomere length and protecting against subtelomeric rearrangement. Maintains telomeric chromatin, which is involved in silencing the expression of genes located at the telomere. Required for mating-type switching.</text>
</comment>
<keyword evidence="9" id="KW-0378">Hydrolase</keyword>
<comment type="catalytic activity">
    <reaction evidence="19">
        <text>ATP + H2O = ADP + phosphate + H(+)</text>
        <dbReference type="Rhea" id="RHEA:13065"/>
        <dbReference type="ChEBI" id="CHEBI:15377"/>
        <dbReference type="ChEBI" id="CHEBI:15378"/>
        <dbReference type="ChEBI" id="CHEBI:30616"/>
        <dbReference type="ChEBI" id="CHEBI:43474"/>
        <dbReference type="ChEBI" id="CHEBI:456216"/>
        <dbReference type="EC" id="3.6.4.12"/>
    </reaction>
</comment>
<feature type="compositionally biased region" description="Polar residues" evidence="20">
    <location>
        <begin position="956"/>
        <end position="967"/>
    </location>
</feature>